<dbReference type="AlphaFoldDB" id="A0A840CHT9"/>
<sequence>MSDQYRAAPQDVQTVLVLGATGLVGRSLRAVWADQPPASIAPLWQGRGPAPEGVRNWLTWRILEQAPPVLAPLDAVVVLAGVTPGPGADYAANTALALAGMKAAAAAGARHVFLCSSQAVYAPSAAPLSEDSALGPTNPYGAAKAAMEAAAAQAEQAGTGVTCLRIGNIAGSDLLGKAAATGKPVVLDQFADGRGPERSYMGAGGFARVLATLLAHARAGTPLPFTLNVAGPRPVAMEQLLAAWGRDWRWSPAPPEARQSVTLDVTRLSRLHRFTEADSDPATMAAEWQRYGQG</sequence>
<protein>
    <submittedName>
        <fullName evidence="2">Nucleoside-diphosphate-sugar epimerase</fullName>
    </submittedName>
</protein>
<dbReference type="Proteomes" id="UP000585681">
    <property type="component" value="Unassembled WGS sequence"/>
</dbReference>
<gene>
    <name evidence="2" type="ORF">GGR17_001508</name>
</gene>
<proteinExistence type="predicted"/>
<feature type="domain" description="NAD-dependent epimerase/dehydratase" evidence="1">
    <location>
        <begin position="15"/>
        <end position="194"/>
    </location>
</feature>
<evidence type="ECO:0000259" key="1">
    <source>
        <dbReference type="Pfam" id="PF01370"/>
    </source>
</evidence>
<name>A0A840CHT9_9RHOB</name>
<dbReference type="EMBL" id="JACIEQ010000001">
    <property type="protein sequence ID" value="MBB4021717.1"/>
    <property type="molecule type" value="Genomic_DNA"/>
</dbReference>
<evidence type="ECO:0000313" key="3">
    <source>
        <dbReference type="Proteomes" id="UP000585681"/>
    </source>
</evidence>
<comment type="caution">
    <text evidence="2">The sequence shown here is derived from an EMBL/GenBank/DDBJ whole genome shotgun (WGS) entry which is preliminary data.</text>
</comment>
<dbReference type="Pfam" id="PF01370">
    <property type="entry name" value="Epimerase"/>
    <property type="match status" value="1"/>
</dbReference>
<dbReference type="InterPro" id="IPR036291">
    <property type="entry name" value="NAD(P)-bd_dom_sf"/>
</dbReference>
<dbReference type="RefSeq" id="WP_054540198.1">
    <property type="nucleotide sequence ID" value="NZ_JACIEQ010000001.1"/>
</dbReference>
<dbReference type="SUPFAM" id="SSF51735">
    <property type="entry name" value="NAD(P)-binding Rossmann-fold domains"/>
    <property type="match status" value="1"/>
</dbReference>
<accession>A0A840CHT9</accession>
<dbReference type="PANTHER" id="PTHR43245">
    <property type="entry name" value="BIFUNCTIONAL POLYMYXIN RESISTANCE PROTEIN ARNA"/>
    <property type="match status" value="1"/>
</dbReference>
<reference evidence="2" key="1">
    <citation type="submission" date="2020-08" db="EMBL/GenBank/DDBJ databases">
        <title>Genomic Encyclopedia of Type Strains, Phase IV (KMG-IV): sequencing the most valuable type-strain genomes for metagenomic binning, comparative biology and taxonomic classification.</title>
        <authorList>
            <person name="Goeker M."/>
        </authorList>
    </citation>
    <scope>NUCLEOTIDE SEQUENCE [LARGE SCALE GENOMIC DNA]</scope>
    <source>
        <strain evidence="2">DSM 105040</strain>
    </source>
</reference>
<evidence type="ECO:0000313" key="2">
    <source>
        <dbReference type="EMBL" id="MBB4021717.1"/>
    </source>
</evidence>
<organism evidence="2 3">
    <name type="scientific">Actibacterium naphthalenivorans</name>
    <dbReference type="NCBI Taxonomy" id="1614693"/>
    <lineage>
        <taxon>Bacteria</taxon>
        <taxon>Pseudomonadati</taxon>
        <taxon>Pseudomonadota</taxon>
        <taxon>Alphaproteobacteria</taxon>
        <taxon>Rhodobacterales</taxon>
        <taxon>Roseobacteraceae</taxon>
        <taxon>Actibacterium</taxon>
    </lineage>
</organism>
<dbReference type="InterPro" id="IPR001509">
    <property type="entry name" value="Epimerase_deHydtase"/>
</dbReference>
<dbReference type="InterPro" id="IPR050177">
    <property type="entry name" value="Lipid_A_modif_metabolic_enz"/>
</dbReference>
<dbReference type="Gene3D" id="3.40.50.720">
    <property type="entry name" value="NAD(P)-binding Rossmann-like Domain"/>
    <property type="match status" value="1"/>
</dbReference>
<keyword evidence="3" id="KW-1185">Reference proteome</keyword>